<protein>
    <submittedName>
        <fullName evidence="8">R2R3-MYB transcription factor MYB4</fullName>
    </submittedName>
</protein>
<dbReference type="PROSITE" id="PS51294">
    <property type="entry name" value="HTH_MYB"/>
    <property type="match status" value="2"/>
</dbReference>
<evidence type="ECO:0000256" key="3">
    <source>
        <dbReference type="ARBA" id="ARBA00023125"/>
    </source>
</evidence>
<accession>H9XUF4</accession>
<dbReference type="Pfam" id="PF00249">
    <property type="entry name" value="Myb_DNA-binding"/>
    <property type="match status" value="2"/>
</dbReference>
<dbReference type="GO" id="GO:0005634">
    <property type="term" value="C:nucleus"/>
    <property type="evidence" value="ECO:0007669"/>
    <property type="project" value="UniProtKB-SubCell"/>
</dbReference>
<evidence type="ECO:0000256" key="5">
    <source>
        <dbReference type="SAM" id="MobiDB-lite"/>
    </source>
</evidence>
<dbReference type="PROSITE" id="PS50090">
    <property type="entry name" value="MYB_LIKE"/>
    <property type="match status" value="2"/>
</dbReference>
<feature type="region of interest" description="Disordered" evidence="5">
    <location>
        <begin position="1"/>
        <end position="31"/>
    </location>
</feature>
<dbReference type="InterPro" id="IPR009057">
    <property type="entry name" value="Homeodomain-like_sf"/>
</dbReference>
<dbReference type="GO" id="GO:0009733">
    <property type="term" value="P:response to auxin"/>
    <property type="evidence" value="ECO:0007669"/>
    <property type="project" value="TreeGrafter"/>
</dbReference>
<dbReference type="Gene3D" id="1.10.10.60">
    <property type="entry name" value="Homeodomain-like"/>
    <property type="match status" value="2"/>
</dbReference>
<feature type="compositionally biased region" description="Polar residues" evidence="5">
    <location>
        <begin position="297"/>
        <end position="318"/>
    </location>
</feature>
<feature type="domain" description="Myb-like" evidence="6">
    <location>
        <begin position="78"/>
        <end position="128"/>
    </location>
</feature>
<dbReference type="SMART" id="SM00717">
    <property type="entry name" value="SANT"/>
    <property type="match status" value="2"/>
</dbReference>
<dbReference type="GO" id="GO:0003677">
    <property type="term" value="F:DNA binding"/>
    <property type="evidence" value="ECO:0007669"/>
    <property type="project" value="UniProtKB-KW"/>
</dbReference>
<feature type="domain" description="HTH myb-type" evidence="7">
    <location>
        <begin position="78"/>
        <end position="132"/>
    </location>
</feature>
<reference evidence="8" key="1">
    <citation type="journal article" date="2012" name="Int. J. Mol. Sci.">
        <title>Isolation and Molecular Characterization of Thirteen R2R3-MYB Transcription Factors from Epimedium sagittatum.</title>
        <authorList>
            <person name="Huang W."/>
            <person name="Sun W."/>
            <person name="Lv H."/>
            <person name="Xiao G."/>
            <person name="Zeng S."/>
            <person name="Wang Y."/>
        </authorList>
    </citation>
    <scope>NUCLEOTIDE SEQUENCE</scope>
    <source>
        <tissue evidence="8">Young leaf</tissue>
    </source>
</reference>
<dbReference type="FunFam" id="1.10.10.60:FF:000001">
    <property type="entry name" value="MYB-related transcription factor"/>
    <property type="match status" value="1"/>
</dbReference>
<dbReference type="InterPro" id="IPR017930">
    <property type="entry name" value="Myb_dom"/>
</dbReference>
<dbReference type="InterPro" id="IPR015495">
    <property type="entry name" value="Myb_TF_plants"/>
</dbReference>
<evidence type="ECO:0000259" key="7">
    <source>
        <dbReference type="PROSITE" id="PS51294"/>
    </source>
</evidence>
<dbReference type="EMBL" id="JN426951">
    <property type="protein sequence ID" value="AFH03056.1"/>
    <property type="molecule type" value="mRNA"/>
</dbReference>
<dbReference type="PANTHER" id="PTHR10641:SF1152">
    <property type="entry name" value="TRANSCRIPTION FACTOR MYB60"/>
    <property type="match status" value="1"/>
</dbReference>
<name>H9XUF4_9MAGN</name>
<dbReference type="AlphaFoldDB" id="H9XUF4"/>
<dbReference type="SUPFAM" id="SSF46689">
    <property type="entry name" value="Homeodomain-like"/>
    <property type="match status" value="1"/>
</dbReference>
<evidence type="ECO:0000256" key="4">
    <source>
        <dbReference type="ARBA" id="ARBA00023242"/>
    </source>
</evidence>
<keyword evidence="2" id="KW-0677">Repeat</keyword>
<sequence length="355" mass="40781">MDVLFSEKQQREEEGMVGRPPCCHKEGINKGPWTPEEDTRLASYIQEHGPGNWKSVPTNTGLLRCSKSCRLRWANYLRSGIKHGNFTTQEERMIVHLQALLGNKWASIASYLPQRTDNDIKNHWNTHLKKKINKFQSSLDPLISSSSSTNQLLTRIYTDERSQDLANSASRLRLNQTSTYASSTESISRRLEGWMSTCNRNNNHSSRSTSNSNNIAVGTSSHQCEELVEDDTELESYDLISHEDFESLLSFQNMSKCEELVEDDTEHESYELISHEDFESLLSFQNMSNMDREKNSTETTYHGFPTNNTYKNDSQSISKNEEELEDQPPLSFLEKWLLDESLAQVENLMDLSPLF</sequence>
<keyword evidence="4" id="KW-0539">Nucleus</keyword>
<comment type="subcellular location">
    <subcellularLocation>
        <location evidence="1">Nucleus</location>
    </subcellularLocation>
</comment>
<evidence type="ECO:0000256" key="2">
    <source>
        <dbReference type="ARBA" id="ARBA00022737"/>
    </source>
</evidence>
<gene>
    <name evidence="8" type="primary">MYB4</name>
</gene>
<evidence type="ECO:0000256" key="1">
    <source>
        <dbReference type="ARBA" id="ARBA00004123"/>
    </source>
</evidence>
<feature type="domain" description="Myb-like" evidence="6">
    <location>
        <begin position="25"/>
        <end position="77"/>
    </location>
</feature>
<feature type="domain" description="HTH myb-type" evidence="7">
    <location>
        <begin position="25"/>
        <end position="77"/>
    </location>
</feature>
<evidence type="ECO:0000259" key="6">
    <source>
        <dbReference type="PROSITE" id="PS50090"/>
    </source>
</evidence>
<proteinExistence type="evidence at transcript level"/>
<keyword evidence="3" id="KW-0238">DNA-binding</keyword>
<feature type="region of interest" description="Disordered" evidence="5">
    <location>
        <begin position="292"/>
        <end position="326"/>
    </location>
</feature>
<evidence type="ECO:0000313" key="8">
    <source>
        <dbReference type="EMBL" id="AFH03056.1"/>
    </source>
</evidence>
<dbReference type="InterPro" id="IPR001005">
    <property type="entry name" value="SANT/Myb"/>
</dbReference>
<dbReference type="PANTHER" id="PTHR10641">
    <property type="entry name" value="MYB FAMILY TRANSCRIPTION FACTOR"/>
    <property type="match status" value="1"/>
</dbReference>
<organism evidence="8">
    <name type="scientific">Epimedium sagittatum</name>
    <dbReference type="NCBI Taxonomy" id="253616"/>
    <lineage>
        <taxon>Eukaryota</taxon>
        <taxon>Viridiplantae</taxon>
        <taxon>Streptophyta</taxon>
        <taxon>Embryophyta</taxon>
        <taxon>Tracheophyta</taxon>
        <taxon>Spermatophyta</taxon>
        <taxon>Magnoliopsida</taxon>
        <taxon>Ranunculales</taxon>
        <taxon>Berberidaceae</taxon>
        <taxon>Podophylloideae</taxon>
        <taxon>Epimedieae</taxon>
        <taxon>Epimedium</taxon>
    </lineage>
</organism>
<dbReference type="CDD" id="cd00167">
    <property type="entry name" value="SANT"/>
    <property type="match status" value="2"/>
</dbReference>